<protein>
    <recommendedName>
        <fullName evidence="1">HTH cro/C1-type domain-containing protein</fullName>
    </recommendedName>
</protein>
<accession>A0A644WPZ2</accession>
<feature type="domain" description="HTH cro/C1-type" evidence="1">
    <location>
        <begin position="25"/>
        <end position="87"/>
    </location>
</feature>
<evidence type="ECO:0000259" key="1">
    <source>
        <dbReference type="Pfam" id="PF13443"/>
    </source>
</evidence>
<organism evidence="2">
    <name type="scientific">bioreactor metagenome</name>
    <dbReference type="NCBI Taxonomy" id="1076179"/>
    <lineage>
        <taxon>unclassified sequences</taxon>
        <taxon>metagenomes</taxon>
        <taxon>ecological metagenomes</taxon>
    </lineage>
</organism>
<dbReference type="InterPro" id="IPR001387">
    <property type="entry name" value="Cro/C1-type_HTH"/>
</dbReference>
<reference evidence="2" key="1">
    <citation type="submission" date="2019-08" db="EMBL/GenBank/DDBJ databases">
        <authorList>
            <person name="Kucharzyk K."/>
            <person name="Murdoch R.W."/>
            <person name="Higgins S."/>
            <person name="Loffler F."/>
        </authorList>
    </citation>
    <scope>NUCLEOTIDE SEQUENCE</scope>
</reference>
<dbReference type="SUPFAM" id="SSF47413">
    <property type="entry name" value="lambda repressor-like DNA-binding domains"/>
    <property type="match status" value="1"/>
</dbReference>
<dbReference type="AlphaFoldDB" id="A0A644WPZ2"/>
<gene>
    <name evidence="2" type="ORF">SDC9_51871</name>
</gene>
<comment type="caution">
    <text evidence="2">The sequence shown here is derived from an EMBL/GenBank/DDBJ whole genome shotgun (WGS) entry which is preliminary data.</text>
</comment>
<sequence>MPIIGHTLDKVKGEEMKNLITYAPLWETMKRKGATTYTLRNKGKDENISGSTILRLQKNESVSTNTLDALCKILDCKLSDIAEYIPD</sequence>
<dbReference type="InterPro" id="IPR010982">
    <property type="entry name" value="Lambda_DNA-bd_dom_sf"/>
</dbReference>
<dbReference type="EMBL" id="VSSQ01001146">
    <property type="protein sequence ID" value="MPM05581.1"/>
    <property type="molecule type" value="Genomic_DNA"/>
</dbReference>
<proteinExistence type="predicted"/>
<evidence type="ECO:0000313" key="2">
    <source>
        <dbReference type="EMBL" id="MPM05581.1"/>
    </source>
</evidence>
<dbReference type="Pfam" id="PF13443">
    <property type="entry name" value="HTH_26"/>
    <property type="match status" value="1"/>
</dbReference>
<name>A0A644WPZ2_9ZZZZ</name>
<dbReference type="GO" id="GO:0003677">
    <property type="term" value="F:DNA binding"/>
    <property type="evidence" value="ECO:0007669"/>
    <property type="project" value="InterPro"/>
</dbReference>